<evidence type="ECO:0000256" key="1">
    <source>
        <dbReference type="SAM" id="MobiDB-lite"/>
    </source>
</evidence>
<sequence>IAIIPHIPGLVASVVVDGEEAKEYQPSDNDDEQPKSLDDFDSVYNHQGLIPHVICYIEVKADAPFLYRVVLNPNFTFKSHHVAYRVQNDSLTSGSRHIFDKPDRRDQPIIKETERHTVGNTKEGYKRLYFRFAPLSVVESDGLTSTDVQQQMEAAKQCGTLWVKLFRMDEGTIVKRKDDGSGTNYLDTPVEFCEKALKGRAVDCVASFTATKPVAIRKKVHNCKRTDSRKRPFAVFEFRYRSKEGLMAEGIIPRPAENNPIVKAERSTLEQVQQMNDEEVRHRLAELIDQNAAAAQNGRRAVKREASPVDEVKSSTRYKTRKLNNGKVEIDLTDD</sequence>
<dbReference type="EMBL" id="MU865426">
    <property type="protein sequence ID" value="KAK4223448.1"/>
    <property type="molecule type" value="Genomic_DNA"/>
</dbReference>
<dbReference type="PANTHER" id="PTHR36223">
    <property type="entry name" value="BETA-LACTAMASE-TYPE TRANSPEPTIDASE FOLD DOMAIN CONTAINING PROTEIN"/>
    <property type="match status" value="1"/>
</dbReference>
<reference evidence="3" key="1">
    <citation type="journal article" date="2023" name="Mol. Phylogenet. Evol.">
        <title>Genome-scale phylogeny and comparative genomics of the fungal order Sordariales.</title>
        <authorList>
            <person name="Hensen N."/>
            <person name="Bonometti L."/>
            <person name="Westerberg I."/>
            <person name="Brannstrom I.O."/>
            <person name="Guillou S."/>
            <person name="Cros-Aarteil S."/>
            <person name="Calhoun S."/>
            <person name="Haridas S."/>
            <person name="Kuo A."/>
            <person name="Mondo S."/>
            <person name="Pangilinan J."/>
            <person name="Riley R."/>
            <person name="LaButti K."/>
            <person name="Andreopoulos B."/>
            <person name="Lipzen A."/>
            <person name="Chen C."/>
            <person name="Yan M."/>
            <person name="Daum C."/>
            <person name="Ng V."/>
            <person name="Clum A."/>
            <person name="Steindorff A."/>
            <person name="Ohm R.A."/>
            <person name="Martin F."/>
            <person name="Silar P."/>
            <person name="Natvig D.O."/>
            <person name="Lalanne C."/>
            <person name="Gautier V."/>
            <person name="Ament-Velasquez S.L."/>
            <person name="Kruys A."/>
            <person name="Hutchinson M.I."/>
            <person name="Powell A.J."/>
            <person name="Barry K."/>
            <person name="Miller A.N."/>
            <person name="Grigoriev I.V."/>
            <person name="Debuchy R."/>
            <person name="Gladieux P."/>
            <person name="Hiltunen Thoren M."/>
            <person name="Johannesson H."/>
        </authorList>
    </citation>
    <scope>NUCLEOTIDE SEQUENCE</scope>
    <source>
        <strain evidence="3">CBS 990.96</strain>
    </source>
</reference>
<organism evidence="3 4">
    <name type="scientific">Podospora fimiseda</name>
    <dbReference type="NCBI Taxonomy" id="252190"/>
    <lineage>
        <taxon>Eukaryota</taxon>
        <taxon>Fungi</taxon>
        <taxon>Dikarya</taxon>
        <taxon>Ascomycota</taxon>
        <taxon>Pezizomycotina</taxon>
        <taxon>Sordariomycetes</taxon>
        <taxon>Sordariomycetidae</taxon>
        <taxon>Sordariales</taxon>
        <taxon>Podosporaceae</taxon>
        <taxon>Podospora</taxon>
    </lineage>
</organism>
<name>A0AAN7BHM9_9PEZI</name>
<evidence type="ECO:0000313" key="3">
    <source>
        <dbReference type="EMBL" id="KAK4223448.1"/>
    </source>
</evidence>
<proteinExistence type="predicted"/>
<protein>
    <recommendedName>
        <fullName evidence="2">DUF7918 domain-containing protein</fullName>
    </recommendedName>
</protein>
<dbReference type="InterPro" id="IPR057678">
    <property type="entry name" value="DUF7918"/>
</dbReference>
<dbReference type="Pfam" id="PF25534">
    <property type="entry name" value="DUF7918"/>
    <property type="match status" value="1"/>
</dbReference>
<comment type="caution">
    <text evidence="3">The sequence shown here is derived from an EMBL/GenBank/DDBJ whole genome shotgun (WGS) entry which is preliminary data.</text>
</comment>
<reference evidence="3" key="2">
    <citation type="submission" date="2023-05" db="EMBL/GenBank/DDBJ databases">
        <authorList>
            <consortium name="Lawrence Berkeley National Laboratory"/>
            <person name="Steindorff A."/>
            <person name="Hensen N."/>
            <person name="Bonometti L."/>
            <person name="Westerberg I."/>
            <person name="Brannstrom I.O."/>
            <person name="Guillou S."/>
            <person name="Cros-Aarteil S."/>
            <person name="Calhoun S."/>
            <person name="Haridas S."/>
            <person name="Kuo A."/>
            <person name="Mondo S."/>
            <person name="Pangilinan J."/>
            <person name="Riley R."/>
            <person name="Labutti K."/>
            <person name="Andreopoulos B."/>
            <person name="Lipzen A."/>
            <person name="Chen C."/>
            <person name="Yanf M."/>
            <person name="Daum C."/>
            <person name="Ng V."/>
            <person name="Clum A."/>
            <person name="Ohm R."/>
            <person name="Martin F."/>
            <person name="Silar P."/>
            <person name="Natvig D."/>
            <person name="Lalanne C."/>
            <person name="Gautier V."/>
            <person name="Ament-Velasquez S.L."/>
            <person name="Kruys A."/>
            <person name="Hutchinson M.I."/>
            <person name="Powell A.J."/>
            <person name="Barry K."/>
            <person name="Miller A.N."/>
            <person name="Grigoriev I.V."/>
            <person name="Debuchy R."/>
            <person name="Gladieux P."/>
            <person name="Thoren M.H."/>
            <person name="Johannesson H."/>
        </authorList>
    </citation>
    <scope>NUCLEOTIDE SEQUENCE</scope>
    <source>
        <strain evidence="3">CBS 990.96</strain>
    </source>
</reference>
<gene>
    <name evidence="3" type="ORF">QBC38DRAFT_373090</name>
</gene>
<evidence type="ECO:0000313" key="4">
    <source>
        <dbReference type="Proteomes" id="UP001301958"/>
    </source>
</evidence>
<feature type="compositionally biased region" description="Basic and acidic residues" evidence="1">
    <location>
        <begin position="303"/>
        <end position="314"/>
    </location>
</feature>
<feature type="non-terminal residue" evidence="3">
    <location>
        <position position="1"/>
    </location>
</feature>
<dbReference type="PANTHER" id="PTHR36223:SF1">
    <property type="entry name" value="TRANSCRIPTION ELONGATION FACTOR EAF N-TERMINAL DOMAIN-CONTAINING PROTEIN"/>
    <property type="match status" value="1"/>
</dbReference>
<dbReference type="Proteomes" id="UP001301958">
    <property type="component" value="Unassembled WGS sequence"/>
</dbReference>
<keyword evidence="4" id="KW-1185">Reference proteome</keyword>
<dbReference type="AlphaFoldDB" id="A0AAN7BHM9"/>
<feature type="domain" description="DUF7918" evidence="2">
    <location>
        <begin position="9"/>
        <end position="254"/>
    </location>
</feature>
<feature type="region of interest" description="Disordered" evidence="1">
    <location>
        <begin position="295"/>
        <end position="320"/>
    </location>
</feature>
<evidence type="ECO:0000259" key="2">
    <source>
        <dbReference type="Pfam" id="PF25534"/>
    </source>
</evidence>
<accession>A0AAN7BHM9</accession>